<evidence type="ECO:0000313" key="2">
    <source>
        <dbReference type="EMBL" id="PIR41315.1"/>
    </source>
</evidence>
<name>A0A2H0R675_9BACT</name>
<accession>A0A2H0R675</accession>
<dbReference type="InterPro" id="IPR004042">
    <property type="entry name" value="Intein_endonuc_central"/>
</dbReference>
<dbReference type="SUPFAM" id="SSF55608">
    <property type="entry name" value="Homing endonucleases"/>
    <property type="match status" value="2"/>
</dbReference>
<dbReference type="PRINTS" id="PR00379">
    <property type="entry name" value="INTEIN"/>
</dbReference>
<dbReference type="Proteomes" id="UP000230232">
    <property type="component" value="Unassembled WGS sequence"/>
</dbReference>
<dbReference type="InterPro" id="IPR013324">
    <property type="entry name" value="RNA_pol_sigma_r3/r4-like"/>
</dbReference>
<evidence type="ECO:0000259" key="1">
    <source>
        <dbReference type="PROSITE" id="PS50819"/>
    </source>
</evidence>
<feature type="domain" description="DOD-type homing endonuclease" evidence="1">
    <location>
        <begin position="79"/>
        <end position="216"/>
    </location>
</feature>
<comment type="caution">
    <text evidence="2">The sequence shown here is derived from an EMBL/GenBank/DDBJ whole genome shotgun (WGS) entry which is preliminary data.</text>
</comment>
<dbReference type="GO" id="GO:0016539">
    <property type="term" value="P:intein-mediated protein splicing"/>
    <property type="evidence" value="ECO:0007669"/>
    <property type="project" value="InterPro"/>
</dbReference>
<dbReference type="InterPro" id="IPR027434">
    <property type="entry name" value="Homing_endonucl"/>
</dbReference>
<dbReference type="PROSITE" id="PS50819">
    <property type="entry name" value="INTEIN_ENDONUCLEASE"/>
    <property type="match status" value="1"/>
</dbReference>
<organism evidence="2 3">
    <name type="scientific">Candidatus Yanofskybacteria bacterium CG10_big_fil_rev_8_21_14_0_10_46_23</name>
    <dbReference type="NCBI Taxonomy" id="1975098"/>
    <lineage>
        <taxon>Bacteria</taxon>
        <taxon>Candidatus Yanofskyibacteriota</taxon>
    </lineage>
</organism>
<dbReference type="InterPro" id="IPR004860">
    <property type="entry name" value="LAGLIDADG_dom"/>
</dbReference>
<dbReference type="Gene3D" id="1.10.10.60">
    <property type="entry name" value="Homeodomain-like"/>
    <property type="match status" value="1"/>
</dbReference>
<dbReference type="Pfam" id="PF14528">
    <property type="entry name" value="LAGLIDADG_3"/>
    <property type="match status" value="1"/>
</dbReference>
<dbReference type="Gene3D" id="3.10.28.10">
    <property type="entry name" value="Homing endonucleases"/>
    <property type="match status" value="1"/>
</dbReference>
<sequence length="260" mass="30349">MAKKWTTDERARLRAELVQLYILENKTISEIARHLNLGQSAVYDRLKKLDIPIGRSRKAGFNNQRLIKSLPLSRDLAEFVGVLCGDGHIAQYQIWVHLGNKEGRYAKNICQLFKKICGQNLSWYKRNKRDIDLFISSISLVKFFKNMGLVGNKIKKSLRIPNWIFSDGEYLRRFIRGFFDTDGSIYRLKFGVQISFTSKSTMLLKDTRRVLLLLGFRPSRRSVHRIYLTRQSDIVKFHRSISSSNPAKKRRLDNYVGRFA</sequence>
<protein>
    <recommendedName>
        <fullName evidence="1">DOD-type homing endonuclease domain-containing protein</fullName>
    </recommendedName>
</protein>
<gene>
    <name evidence="2" type="ORF">COV31_01885</name>
</gene>
<proteinExistence type="predicted"/>
<reference evidence="2 3" key="1">
    <citation type="submission" date="2017-09" db="EMBL/GenBank/DDBJ databases">
        <title>Depth-based differentiation of microbial function through sediment-hosted aquifers and enrichment of novel symbionts in the deep terrestrial subsurface.</title>
        <authorList>
            <person name="Probst A.J."/>
            <person name="Ladd B."/>
            <person name="Jarett J.K."/>
            <person name="Geller-Mcgrath D.E."/>
            <person name="Sieber C.M."/>
            <person name="Emerson J.B."/>
            <person name="Anantharaman K."/>
            <person name="Thomas B.C."/>
            <person name="Malmstrom R."/>
            <person name="Stieglmeier M."/>
            <person name="Klingl A."/>
            <person name="Woyke T."/>
            <person name="Ryan C.M."/>
            <person name="Banfield J.F."/>
        </authorList>
    </citation>
    <scope>NUCLEOTIDE SEQUENCE [LARGE SCALE GENOMIC DNA]</scope>
    <source>
        <strain evidence="2">CG10_big_fil_rev_8_21_14_0_10_46_23</strain>
    </source>
</reference>
<dbReference type="AlphaFoldDB" id="A0A2H0R675"/>
<dbReference type="SUPFAM" id="SSF88659">
    <property type="entry name" value="Sigma3 and sigma4 domains of RNA polymerase sigma factors"/>
    <property type="match status" value="1"/>
</dbReference>
<evidence type="ECO:0000313" key="3">
    <source>
        <dbReference type="Proteomes" id="UP000230232"/>
    </source>
</evidence>
<dbReference type="EMBL" id="PCXO01000008">
    <property type="protein sequence ID" value="PIR41315.1"/>
    <property type="molecule type" value="Genomic_DNA"/>
</dbReference>
<dbReference type="InterPro" id="IPR006142">
    <property type="entry name" value="INTEIN"/>
</dbReference>
<dbReference type="GO" id="GO:0004519">
    <property type="term" value="F:endonuclease activity"/>
    <property type="evidence" value="ECO:0007669"/>
    <property type="project" value="InterPro"/>
</dbReference>